<reference evidence="1" key="1">
    <citation type="journal article" date="2014" name="Int. J. Syst. Evol. Microbiol.">
        <title>Complete genome sequence of Corynebacterium casei LMG S-19264T (=DSM 44701T), isolated from a smear-ripened cheese.</title>
        <authorList>
            <consortium name="US DOE Joint Genome Institute (JGI-PGF)"/>
            <person name="Walter F."/>
            <person name="Albersmeier A."/>
            <person name="Kalinowski J."/>
            <person name="Ruckert C."/>
        </authorList>
    </citation>
    <scope>NUCLEOTIDE SEQUENCE</scope>
    <source>
        <strain evidence="1">CGMCC 1.15330</strain>
    </source>
</reference>
<gene>
    <name evidence="1" type="ORF">GCM10011380_10740</name>
</gene>
<proteinExistence type="predicted"/>
<reference evidence="1" key="2">
    <citation type="submission" date="2020-09" db="EMBL/GenBank/DDBJ databases">
        <authorList>
            <person name="Sun Q."/>
            <person name="Zhou Y."/>
        </authorList>
    </citation>
    <scope>NUCLEOTIDE SEQUENCE</scope>
    <source>
        <strain evidence="1">CGMCC 1.15330</strain>
    </source>
</reference>
<name>A0A916T0G4_9SPHN</name>
<keyword evidence="2" id="KW-1185">Reference proteome</keyword>
<sequence length="217" mass="23450">MAAAHAALTTSPVTTVRNDALALADTIDTVIAAEDIPARIQVAGAASGLAHASAREIGHVMGSVAGNVALTVAPGAAINKLAALRRLRLAPPRPTFPPFQVEWVKERVNSDKPWKIYNDTAPGARPDLAPALTRTMADGSKRRVKFDGVQGDYLVDHKWAVTTRPHATAQLLRQNDVLAQHRLIGLWEVPTPKQKTIALRQFKKKNVTNIHVKVVKP</sequence>
<dbReference type="AlphaFoldDB" id="A0A916T0G4"/>
<dbReference type="Proteomes" id="UP000623067">
    <property type="component" value="Unassembled WGS sequence"/>
</dbReference>
<protein>
    <submittedName>
        <fullName evidence="1">Uncharacterized protein</fullName>
    </submittedName>
</protein>
<evidence type="ECO:0000313" key="2">
    <source>
        <dbReference type="Proteomes" id="UP000623067"/>
    </source>
</evidence>
<organism evidence="1 2">
    <name type="scientific">Sphingomonas metalli</name>
    <dbReference type="NCBI Taxonomy" id="1779358"/>
    <lineage>
        <taxon>Bacteria</taxon>
        <taxon>Pseudomonadati</taxon>
        <taxon>Pseudomonadota</taxon>
        <taxon>Alphaproteobacteria</taxon>
        <taxon>Sphingomonadales</taxon>
        <taxon>Sphingomonadaceae</taxon>
        <taxon>Sphingomonas</taxon>
    </lineage>
</organism>
<dbReference type="EMBL" id="BMIH01000001">
    <property type="protein sequence ID" value="GGB22913.1"/>
    <property type="molecule type" value="Genomic_DNA"/>
</dbReference>
<evidence type="ECO:0000313" key="1">
    <source>
        <dbReference type="EMBL" id="GGB22913.1"/>
    </source>
</evidence>
<comment type="caution">
    <text evidence="1">The sequence shown here is derived from an EMBL/GenBank/DDBJ whole genome shotgun (WGS) entry which is preliminary data.</text>
</comment>
<accession>A0A916T0G4</accession>